<evidence type="ECO:0000313" key="1">
    <source>
        <dbReference type="EMBL" id="KAK2648948.1"/>
    </source>
</evidence>
<comment type="caution">
    <text evidence="1">The sequence shown here is derived from an EMBL/GenBank/DDBJ whole genome shotgun (WGS) entry which is preliminary data.</text>
</comment>
<organism evidence="1 2">
    <name type="scientific">Dipteronia dyeriana</name>
    <dbReference type="NCBI Taxonomy" id="168575"/>
    <lineage>
        <taxon>Eukaryota</taxon>
        <taxon>Viridiplantae</taxon>
        <taxon>Streptophyta</taxon>
        <taxon>Embryophyta</taxon>
        <taxon>Tracheophyta</taxon>
        <taxon>Spermatophyta</taxon>
        <taxon>Magnoliopsida</taxon>
        <taxon>eudicotyledons</taxon>
        <taxon>Gunneridae</taxon>
        <taxon>Pentapetalae</taxon>
        <taxon>rosids</taxon>
        <taxon>malvids</taxon>
        <taxon>Sapindales</taxon>
        <taxon>Sapindaceae</taxon>
        <taxon>Hippocastanoideae</taxon>
        <taxon>Acereae</taxon>
        <taxon>Dipteronia</taxon>
    </lineage>
</organism>
<proteinExistence type="predicted"/>
<keyword evidence="2" id="KW-1185">Reference proteome</keyword>
<gene>
    <name evidence="1" type="ORF">Ddye_016437</name>
</gene>
<dbReference type="EMBL" id="JANJYI010000005">
    <property type="protein sequence ID" value="KAK2648948.1"/>
    <property type="molecule type" value="Genomic_DNA"/>
</dbReference>
<sequence>MGISDEGFKEILVDQVRDSWVIFMGDLEDIRGFLVNWRKLRGMRPGNGDGYGRQKLTVAGGMKLLWAMGDLLFGRMKGKLV</sequence>
<accession>A0AAD9X028</accession>
<evidence type="ECO:0000313" key="2">
    <source>
        <dbReference type="Proteomes" id="UP001280121"/>
    </source>
</evidence>
<reference evidence="1" key="1">
    <citation type="journal article" date="2023" name="Plant J.">
        <title>Genome sequences and population genomics provide insights into the demographic history, inbreeding, and mutation load of two 'living fossil' tree species of Dipteronia.</title>
        <authorList>
            <person name="Feng Y."/>
            <person name="Comes H.P."/>
            <person name="Chen J."/>
            <person name="Zhu S."/>
            <person name="Lu R."/>
            <person name="Zhang X."/>
            <person name="Li P."/>
            <person name="Qiu J."/>
            <person name="Olsen K.M."/>
            <person name="Qiu Y."/>
        </authorList>
    </citation>
    <scope>NUCLEOTIDE SEQUENCE</scope>
    <source>
        <strain evidence="1">KIB01</strain>
    </source>
</reference>
<dbReference type="Proteomes" id="UP001280121">
    <property type="component" value="Unassembled WGS sequence"/>
</dbReference>
<dbReference type="AlphaFoldDB" id="A0AAD9X028"/>
<name>A0AAD9X028_9ROSI</name>
<protein>
    <submittedName>
        <fullName evidence="1">Uncharacterized protein</fullName>
    </submittedName>
</protein>